<keyword evidence="3 6" id="KW-0560">Oxidoreductase</keyword>
<dbReference type="Gene3D" id="1.10.630.10">
    <property type="entry name" value="Cytochrome P450"/>
    <property type="match status" value="1"/>
</dbReference>
<organism evidence="7 8">
    <name type="scientific">Thalictrum thalictroides</name>
    <name type="common">Rue-anemone</name>
    <name type="synonym">Anemone thalictroides</name>
    <dbReference type="NCBI Taxonomy" id="46969"/>
    <lineage>
        <taxon>Eukaryota</taxon>
        <taxon>Viridiplantae</taxon>
        <taxon>Streptophyta</taxon>
        <taxon>Embryophyta</taxon>
        <taxon>Tracheophyta</taxon>
        <taxon>Spermatophyta</taxon>
        <taxon>Magnoliopsida</taxon>
        <taxon>Ranunculales</taxon>
        <taxon>Ranunculaceae</taxon>
        <taxon>Thalictroideae</taxon>
        <taxon>Thalictrum</taxon>
    </lineage>
</organism>
<keyword evidence="6" id="KW-0503">Monooxygenase</keyword>
<feature type="binding site" description="axial binding residue" evidence="5">
    <location>
        <position position="448"/>
    </location>
    <ligand>
        <name>heme</name>
        <dbReference type="ChEBI" id="CHEBI:30413"/>
    </ligand>
    <ligandPart>
        <name>Fe</name>
        <dbReference type="ChEBI" id="CHEBI:18248"/>
    </ligandPart>
</feature>
<reference evidence="7 8" key="1">
    <citation type="submission" date="2020-06" db="EMBL/GenBank/DDBJ databases">
        <title>Transcriptomic and genomic resources for Thalictrum thalictroides and T. hernandezii: Facilitating candidate gene discovery in an emerging model plant lineage.</title>
        <authorList>
            <person name="Arias T."/>
            <person name="Riano-Pachon D.M."/>
            <person name="Di Stilio V.S."/>
        </authorList>
    </citation>
    <scope>NUCLEOTIDE SEQUENCE [LARGE SCALE GENOMIC DNA]</scope>
    <source>
        <strain evidence="8">cv. WT478/WT964</strain>
        <tissue evidence="7">Leaves</tissue>
    </source>
</reference>
<dbReference type="InterPro" id="IPR001128">
    <property type="entry name" value="Cyt_P450"/>
</dbReference>
<gene>
    <name evidence="7" type="ORF">FRX31_029816</name>
</gene>
<dbReference type="InterPro" id="IPR002401">
    <property type="entry name" value="Cyt_P450_E_grp-I"/>
</dbReference>
<dbReference type="GO" id="GO:0020037">
    <property type="term" value="F:heme binding"/>
    <property type="evidence" value="ECO:0007669"/>
    <property type="project" value="InterPro"/>
</dbReference>
<dbReference type="AlphaFoldDB" id="A0A7J6V756"/>
<comment type="caution">
    <text evidence="7">The sequence shown here is derived from an EMBL/GenBank/DDBJ whole genome shotgun (WGS) entry which is preliminary data.</text>
</comment>
<keyword evidence="4 5" id="KW-0408">Iron</keyword>
<evidence type="ECO:0000256" key="3">
    <source>
        <dbReference type="ARBA" id="ARBA00023002"/>
    </source>
</evidence>
<dbReference type="PRINTS" id="PR00463">
    <property type="entry name" value="EP450I"/>
</dbReference>
<keyword evidence="2 5" id="KW-0479">Metal-binding</keyword>
<evidence type="ECO:0000256" key="5">
    <source>
        <dbReference type="PIRSR" id="PIRSR602401-1"/>
    </source>
</evidence>
<evidence type="ECO:0000256" key="1">
    <source>
        <dbReference type="ARBA" id="ARBA00010617"/>
    </source>
</evidence>
<comment type="similarity">
    <text evidence="1 6">Belongs to the cytochrome P450 family.</text>
</comment>
<evidence type="ECO:0000256" key="2">
    <source>
        <dbReference type="ARBA" id="ARBA00022723"/>
    </source>
</evidence>
<dbReference type="Proteomes" id="UP000554482">
    <property type="component" value="Unassembled WGS sequence"/>
</dbReference>
<evidence type="ECO:0000256" key="4">
    <source>
        <dbReference type="ARBA" id="ARBA00023004"/>
    </source>
</evidence>
<proteinExistence type="inferred from homology"/>
<dbReference type="Pfam" id="PF00067">
    <property type="entry name" value="p450"/>
    <property type="match status" value="1"/>
</dbReference>
<dbReference type="PROSITE" id="PS00086">
    <property type="entry name" value="CYTOCHROME_P450"/>
    <property type="match status" value="1"/>
</dbReference>
<keyword evidence="5 6" id="KW-0349">Heme</keyword>
<dbReference type="EMBL" id="JABWDY010037202">
    <property type="protein sequence ID" value="KAF5180597.1"/>
    <property type="molecule type" value="Genomic_DNA"/>
</dbReference>
<dbReference type="GO" id="GO:0044550">
    <property type="term" value="P:secondary metabolite biosynthetic process"/>
    <property type="evidence" value="ECO:0007669"/>
    <property type="project" value="UniProtKB-ARBA"/>
</dbReference>
<dbReference type="GO" id="GO:0004497">
    <property type="term" value="F:monooxygenase activity"/>
    <property type="evidence" value="ECO:0007669"/>
    <property type="project" value="UniProtKB-KW"/>
</dbReference>
<dbReference type="SUPFAM" id="SSF48264">
    <property type="entry name" value="Cytochrome P450"/>
    <property type="match status" value="1"/>
</dbReference>
<dbReference type="PRINTS" id="PR00385">
    <property type="entry name" value="P450"/>
</dbReference>
<comment type="cofactor">
    <cofactor evidence="5">
        <name>heme</name>
        <dbReference type="ChEBI" id="CHEBI:30413"/>
    </cofactor>
</comment>
<evidence type="ECO:0000313" key="8">
    <source>
        <dbReference type="Proteomes" id="UP000554482"/>
    </source>
</evidence>
<dbReference type="OrthoDB" id="1470350at2759"/>
<protein>
    <submittedName>
        <fullName evidence="7">Alkane hydroxylase mah1</fullName>
    </submittedName>
</protein>
<sequence length="502" mass="57829">MEYIGYPEMILAAVCFLYLHRLNSKTTLTNWPLIGMLPSLLVNLYRLHGWATDILSRNACTFVFKGPWFTNMSNIVVTCDPANMRHIFGTNFANYPKGAEFNEFFDILGDGIFNADLDSWKTQRKMAHQFIIHKKFQSFLEQTSVSKVKNGLIPVLEHVLEQNLVVDMQDVFKRFTFDTTLILLSGIDPCCLGIEFQKFPFVDALDDAEEAIFHRHAIPMNLWKLQRFLGIGREKKLIKARESLDQFIAQCISKNREQHEQAKNKEQEEKGVDLLTSYMEQDDGSNSDKFYRDTVLNLMVAGRSTLSSALTWFFWLVSNNPIVEAKLIKELKKAISPENVDKKVKMFEMEELKGLVYLHGAFCEALRLYPSVPFEHKRSIKPDVLPSGHKVDTTTKIILYLYSMGRMEVVWGKDCSEFKPERWITEEGGIKYVPSYKFMAFNSGPRTCLGKEIAFTQMRMAAATILYNYQVKVIEGHPISPKNSIILYMKHGMKVKISKRVL</sequence>
<name>A0A7J6V756_THATH</name>
<evidence type="ECO:0000313" key="7">
    <source>
        <dbReference type="EMBL" id="KAF5180597.1"/>
    </source>
</evidence>
<keyword evidence="8" id="KW-1185">Reference proteome</keyword>
<dbReference type="InterPro" id="IPR017972">
    <property type="entry name" value="Cyt_P450_CS"/>
</dbReference>
<dbReference type="GO" id="GO:0005506">
    <property type="term" value="F:iron ion binding"/>
    <property type="evidence" value="ECO:0007669"/>
    <property type="project" value="InterPro"/>
</dbReference>
<dbReference type="GO" id="GO:0016705">
    <property type="term" value="F:oxidoreductase activity, acting on paired donors, with incorporation or reduction of molecular oxygen"/>
    <property type="evidence" value="ECO:0007669"/>
    <property type="project" value="InterPro"/>
</dbReference>
<dbReference type="GO" id="GO:0006629">
    <property type="term" value="P:lipid metabolic process"/>
    <property type="evidence" value="ECO:0007669"/>
    <property type="project" value="UniProtKB-ARBA"/>
</dbReference>
<dbReference type="InterPro" id="IPR036396">
    <property type="entry name" value="Cyt_P450_sf"/>
</dbReference>
<evidence type="ECO:0000256" key="6">
    <source>
        <dbReference type="RuleBase" id="RU000461"/>
    </source>
</evidence>
<accession>A0A7J6V756</accession>
<dbReference type="PANTHER" id="PTHR24296">
    <property type="entry name" value="CYTOCHROME P450"/>
    <property type="match status" value="1"/>
</dbReference>
<dbReference type="CDD" id="cd11064">
    <property type="entry name" value="CYP86A"/>
    <property type="match status" value="1"/>
</dbReference>